<accession>A0ABV8QDI4</accession>
<keyword evidence="3" id="KW-1003">Cell membrane</keyword>
<evidence type="ECO:0000313" key="9">
    <source>
        <dbReference type="EMBL" id="MFC4245393.1"/>
    </source>
</evidence>
<feature type="transmembrane region" description="Helical" evidence="7">
    <location>
        <begin position="204"/>
        <end position="226"/>
    </location>
</feature>
<keyword evidence="6 7" id="KW-0472">Membrane</keyword>
<comment type="subcellular location">
    <subcellularLocation>
        <location evidence="1 7">Cell membrane</location>
        <topology evidence="1 7">Multi-pass membrane protein</topology>
    </subcellularLocation>
</comment>
<organism evidence="9 10">
    <name type="scientific">Gryllotalpicola reticulitermitis</name>
    <dbReference type="NCBI Taxonomy" id="1184153"/>
    <lineage>
        <taxon>Bacteria</taxon>
        <taxon>Bacillati</taxon>
        <taxon>Actinomycetota</taxon>
        <taxon>Actinomycetes</taxon>
        <taxon>Micrococcales</taxon>
        <taxon>Microbacteriaceae</taxon>
        <taxon>Gryllotalpicola</taxon>
    </lineage>
</organism>
<keyword evidence="10" id="KW-1185">Reference proteome</keyword>
<protein>
    <submittedName>
        <fullName evidence="9">Carbohydrate ABC transporter permease</fullName>
    </submittedName>
</protein>
<evidence type="ECO:0000259" key="8">
    <source>
        <dbReference type="PROSITE" id="PS50928"/>
    </source>
</evidence>
<feature type="transmembrane region" description="Helical" evidence="7">
    <location>
        <begin position="264"/>
        <end position="285"/>
    </location>
</feature>
<evidence type="ECO:0000256" key="5">
    <source>
        <dbReference type="ARBA" id="ARBA00022989"/>
    </source>
</evidence>
<comment type="caution">
    <text evidence="9">The sequence shown here is derived from an EMBL/GenBank/DDBJ whole genome shotgun (WGS) entry which is preliminary data.</text>
</comment>
<feature type="domain" description="ABC transmembrane type-1" evidence="8">
    <location>
        <begin position="92"/>
        <end position="285"/>
    </location>
</feature>
<keyword evidence="4 7" id="KW-0812">Transmembrane</keyword>
<proteinExistence type="inferred from homology"/>
<dbReference type="Gene3D" id="1.10.3720.10">
    <property type="entry name" value="MetI-like"/>
    <property type="match status" value="1"/>
</dbReference>
<sequence length="299" mass="32920">MTTLSSTSPKTAAMARLIKKPKNKVWISVLRHFVLILILFAMLYPLLWMVGASLRPNNEIFRSLGLFSGNLTFANYVHGWTGGGALSFSRYFLNSVTISGLSVVGNLIACSLTAYAFARLEFPLKRLLFAVLLGTLLLPYHVTLVPQYILFNKLNLINTFVPLILPHFLGTDAFFVFLMVQFIRALPTDLDDAARIDGASHWQIFVRIIMPLALPAIGTTALFTFINSWNDFLGPLLYLSNTSEWTVPLGLNAFLDATGGQSSYGALFAMATLSLAPLVGFFVAFQRLLIEGIATSGIK</sequence>
<feature type="transmembrane region" description="Helical" evidence="7">
    <location>
        <begin position="29"/>
        <end position="48"/>
    </location>
</feature>
<dbReference type="Pfam" id="PF00528">
    <property type="entry name" value="BPD_transp_1"/>
    <property type="match status" value="1"/>
</dbReference>
<dbReference type="InterPro" id="IPR000515">
    <property type="entry name" value="MetI-like"/>
</dbReference>
<dbReference type="CDD" id="cd06261">
    <property type="entry name" value="TM_PBP2"/>
    <property type="match status" value="1"/>
</dbReference>
<evidence type="ECO:0000256" key="7">
    <source>
        <dbReference type="RuleBase" id="RU363032"/>
    </source>
</evidence>
<evidence type="ECO:0000256" key="6">
    <source>
        <dbReference type="ARBA" id="ARBA00023136"/>
    </source>
</evidence>
<dbReference type="PROSITE" id="PS50928">
    <property type="entry name" value="ABC_TM1"/>
    <property type="match status" value="1"/>
</dbReference>
<dbReference type="PANTHER" id="PTHR43744:SF6">
    <property type="entry name" value="ABC TRANSPORTER PERMEASE PROTEIN YESQ-RELATED"/>
    <property type="match status" value="1"/>
</dbReference>
<feature type="transmembrane region" description="Helical" evidence="7">
    <location>
        <begin position="127"/>
        <end position="151"/>
    </location>
</feature>
<keyword evidence="2 7" id="KW-0813">Transport</keyword>
<evidence type="ECO:0000256" key="4">
    <source>
        <dbReference type="ARBA" id="ARBA00022692"/>
    </source>
</evidence>
<dbReference type="InterPro" id="IPR035906">
    <property type="entry name" value="MetI-like_sf"/>
</dbReference>
<comment type="similarity">
    <text evidence="7">Belongs to the binding-protein-dependent transport system permease family.</text>
</comment>
<dbReference type="RefSeq" id="WP_390232609.1">
    <property type="nucleotide sequence ID" value="NZ_JBHSCN010000023.1"/>
</dbReference>
<feature type="transmembrane region" description="Helical" evidence="7">
    <location>
        <begin position="60"/>
        <end position="79"/>
    </location>
</feature>
<gene>
    <name evidence="9" type="ORF">ACFOYW_18670</name>
</gene>
<dbReference type="EMBL" id="JBHSCN010000023">
    <property type="protein sequence ID" value="MFC4245393.1"/>
    <property type="molecule type" value="Genomic_DNA"/>
</dbReference>
<reference evidence="10" key="1">
    <citation type="journal article" date="2019" name="Int. J. Syst. Evol. Microbiol.">
        <title>The Global Catalogue of Microorganisms (GCM) 10K type strain sequencing project: providing services to taxonomists for standard genome sequencing and annotation.</title>
        <authorList>
            <consortium name="The Broad Institute Genomics Platform"/>
            <consortium name="The Broad Institute Genome Sequencing Center for Infectious Disease"/>
            <person name="Wu L."/>
            <person name="Ma J."/>
        </authorList>
    </citation>
    <scope>NUCLEOTIDE SEQUENCE [LARGE SCALE GENOMIC DNA]</scope>
    <source>
        <strain evidence="10">CGMCC 1.10363</strain>
    </source>
</reference>
<feature type="transmembrane region" description="Helical" evidence="7">
    <location>
        <begin position="91"/>
        <end position="115"/>
    </location>
</feature>
<feature type="transmembrane region" description="Helical" evidence="7">
    <location>
        <begin position="163"/>
        <end position="183"/>
    </location>
</feature>
<evidence type="ECO:0000256" key="2">
    <source>
        <dbReference type="ARBA" id="ARBA00022448"/>
    </source>
</evidence>
<name>A0ABV8QDI4_9MICO</name>
<keyword evidence="5 7" id="KW-1133">Transmembrane helix</keyword>
<dbReference type="PANTHER" id="PTHR43744">
    <property type="entry name" value="ABC TRANSPORTER PERMEASE PROTEIN MG189-RELATED-RELATED"/>
    <property type="match status" value="1"/>
</dbReference>
<evidence type="ECO:0000256" key="1">
    <source>
        <dbReference type="ARBA" id="ARBA00004651"/>
    </source>
</evidence>
<evidence type="ECO:0000313" key="10">
    <source>
        <dbReference type="Proteomes" id="UP001595900"/>
    </source>
</evidence>
<dbReference type="Proteomes" id="UP001595900">
    <property type="component" value="Unassembled WGS sequence"/>
</dbReference>
<dbReference type="SUPFAM" id="SSF161098">
    <property type="entry name" value="MetI-like"/>
    <property type="match status" value="1"/>
</dbReference>
<evidence type="ECO:0000256" key="3">
    <source>
        <dbReference type="ARBA" id="ARBA00022475"/>
    </source>
</evidence>